<keyword evidence="3 6" id="KW-0812">Transmembrane</keyword>
<evidence type="ECO:0000256" key="6">
    <source>
        <dbReference type="SAM" id="Phobius"/>
    </source>
</evidence>
<feature type="transmembrane region" description="Helical" evidence="6">
    <location>
        <begin position="264"/>
        <end position="284"/>
    </location>
</feature>
<comment type="subcellular location">
    <subcellularLocation>
        <location evidence="1">Membrane</location>
        <topology evidence="1">Multi-pass membrane protein</topology>
    </subcellularLocation>
</comment>
<dbReference type="GO" id="GO:0016020">
    <property type="term" value="C:membrane"/>
    <property type="evidence" value="ECO:0007669"/>
    <property type="project" value="UniProtKB-SubCell"/>
</dbReference>
<feature type="transmembrane region" description="Helical" evidence="6">
    <location>
        <begin position="178"/>
        <end position="203"/>
    </location>
</feature>
<evidence type="ECO:0000256" key="5">
    <source>
        <dbReference type="ARBA" id="ARBA00023136"/>
    </source>
</evidence>
<accession>A0A850PCN7</accession>
<feature type="transmembrane region" description="Helical" evidence="6">
    <location>
        <begin position="224"/>
        <end position="244"/>
    </location>
</feature>
<dbReference type="GO" id="GO:0055085">
    <property type="term" value="P:transmembrane transport"/>
    <property type="evidence" value="ECO:0007669"/>
    <property type="project" value="InterPro"/>
</dbReference>
<comment type="caution">
    <text evidence="8">The sequence shown here is derived from an EMBL/GenBank/DDBJ whole genome shotgun (WGS) entry which is preliminary data.</text>
</comment>
<dbReference type="FunFam" id="1.20.1740.10:FF:000001">
    <property type="entry name" value="Amino acid permease"/>
    <property type="match status" value="1"/>
</dbReference>
<proteinExistence type="predicted"/>
<dbReference type="AlphaFoldDB" id="A0A850PCN7"/>
<keyword evidence="5 6" id="KW-0472">Membrane</keyword>
<dbReference type="PANTHER" id="PTHR43495">
    <property type="entry name" value="GABA PERMEASE"/>
    <property type="match status" value="1"/>
</dbReference>
<feature type="transmembrane region" description="Helical" evidence="6">
    <location>
        <begin position="28"/>
        <end position="46"/>
    </location>
</feature>
<feature type="transmembrane region" description="Helical" evidence="6">
    <location>
        <begin position="105"/>
        <end position="127"/>
    </location>
</feature>
<keyword evidence="4 6" id="KW-1133">Transmembrane helix</keyword>
<evidence type="ECO:0000313" key="8">
    <source>
        <dbReference type="EMBL" id="NVN39712.1"/>
    </source>
</evidence>
<feature type="transmembrane region" description="Helical" evidence="6">
    <location>
        <begin position="383"/>
        <end position="402"/>
    </location>
</feature>
<organism evidence="8 9">
    <name type="scientific">Ameyamaea chiangmaiensis</name>
    <dbReference type="NCBI Taxonomy" id="442969"/>
    <lineage>
        <taxon>Bacteria</taxon>
        <taxon>Pseudomonadati</taxon>
        <taxon>Pseudomonadota</taxon>
        <taxon>Alphaproteobacteria</taxon>
        <taxon>Acetobacterales</taxon>
        <taxon>Acetobacteraceae</taxon>
        <taxon>Ameyamaea</taxon>
    </lineage>
</organism>
<dbReference type="PROSITE" id="PS00218">
    <property type="entry name" value="AMINO_ACID_PERMEASE_1"/>
    <property type="match status" value="1"/>
</dbReference>
<evidence type="ECO:0000256" key="3">
    <source>
        <dbReference type="ARBA" id="ARBA00022692"/>
    </source>
</evidence>
<evidence type="ECO:0000313" key="9">
    <source>
        <dbReference type="Proteomes" id="UP000585665"/>
    </source>
</evidence>
<keyword evidence="9" id="KW-1185">Reference proteome</keyword>
<dbReference type="EMBL" id="JABXXR010000015">
    <property type="protein sequence ID" value="NVN39712.1"/>
    <property type="molecule type" value="Genomic_DNA"/>
</dbReference>
<dbReference type="Pfam" id="PF00324">
    <property type="entry name" value="AA_permease"/>
    <property type="match status" value="1"/>
</dbReference>
<reference evidence="8 9" key="1">
    <citation type="submission" date="2020-06" db="EMBL/GenBank/DDBJ databases">
        <title>Description of novel acetic acid bacteria.</title>
        <authorList>
            <person name="Sombolestani A."/>
        </authorList>
    </citation>
    <scope>NUCLEOTIDE SEQUENCE [LARGE SCALE GENOMIC DNA]</scope>
    <source>
        <strain evidence="8 9">LMG 27010</strain>
    </source>
</reference>
<sequence>MIAIGGVIGAGLFISSSAAIAAAGPAILIGYLATGGLVVLIMRMLGEMLIAQPRLGSFVDYIRAGNGAWAGFLAGWLYYFFWTITIGSEAIGGALILRDWVAVPVWALSVGLVMLVLLINVAAVHLFGECEFWLSLSKIVCLIGFSGIAMLYALHILGHDVHVWGNLTAHGGFAPHGWIAVVSAIPTLMFSMMGSEVATVAAAESQDAEASVARVTRSVGMRIAVFYIVSIALVLCVVPWTSIAPGQSPFVVAMEAMGVPGAALILRIVVLSAVTSCLNSSIYITSRTLAGLASQGDAPRRCAHLSDNGVPVRAVVLSSVLGLMVAFCSILSPNGIFAFLVGASGAVILFVYFLIVRAHKRLRATMAARGTLPQAFRLRFCPLWNNLAMGAIALVVIAMALTPSQRPTVIASLGTTAVTLAAFVVTRRTLAPTGPHREEHRA</sequence>
<feature type="domain" description="Amino acid permease/ SLC12A" evidence="7">
    <location>
        <begin position="1"/>
        <end position="420"/>
    </location>
</feature>
<keyword evidence="2" id="KW-0813">Transport</keyword>
<dbReference type="PANTHER" id="PTHR43495:SF5">
    <property type="entry name" value="GAMMA-AMINOBUTYRIC ACID PERMEASE"/>
    <property type="match status" value="1"/>
</dbReference>
<evidence type="ECO:0000259" key="7">
    <source>
        <dbReference type="Pfam" id="PF00324"/>
    </source>
</evidence>
<dbReference type="PIRSF" id="PIRSF006060">
    <property type="entry name" value="AA_transporter"/>
    <property type="match status" value="1"/>
</dbReference>
<dbReference type="Gene3D" id="1.20.1740.10">
    <property type="entry name" value="Amino acid/polyamine transporter I"/>
    <property type="match status" value="1"/>
</dbReference>
<dbReference type="InterPro" id="IPR004841">
    <property type="entry name" value="AA-permease/SLC12A_dom"/>
</dbReference>
<dbReference type="GO" id="GO:0006865">
    <property type="term" value="P:amino acid transport"/>
    <property type="evidence" value="ECO:0007669"/>
    <property type="project" value="InterPro"/>
</dbReference>
<feature type="transmembrane region" description="Helical" evidence="6">
    <location>
        <begin position="408"/>
        <end position="426"/>
    </location>
</feature>
<dbReference type="InterPro" id="IPR004840">
    <property type="entry name" value="Amino_acid_permease_CS"/>
</dbReference>
<name>A0A850PCN7_9PROT</name>
<evidence type="ECO:0000256" key="2">
    <source>
        <dbReference type="ARBA" id="ARBA00022448"/>
    </source>
</evidence>
<gene>
    <name evidence="8" type="ORF">HUK82_03905</name>
</gene>
<feature type="transmembrane region" description="Helical" evidence="6">
    <location>
        <begin position="139"/>
        <end position="158"/>
    </location>
</feature>
<protein>
    <submittedName>
        <fullName evidence="8">Amino acid permease</fullName>
    </submittedName>
</protein>
<evidence type="ECO:0000256" key="4">
    <source>
        <dbReference type="ARBA" id="ARBA00022989"/>
    </source>
</evidence>
<evidence type="ECO:0000256" key="1">
    <source>
        <dbReference type="ARBA" id="ARBA00004141"/>
    </source>
</evidence>
<feature type="transmembrane region" description="Helical" evidence="6">
    <location>
        <begin position="336"/>
        <end position="356"/>
    </location>
</feature>
<dbReference type="Proteomes" id="UP000585665">
    <property type="component" value="Unassembled WGS sequence"/>
</dbReference>
<feature type="transmembrane region" description="Helical" evidence="6">
    <location>
        <begin position="310"/>
        <end position="330"/>
    </location>
</feature>
<feature type="transmembrane region" description="Helical" evidence="6">
    <location>
        <begin position="67"/>
        <end position="85"/>
    </location>
</feature>